<protein>
    <submittedName>
        <fullName evidence="1">GNAT family N-acetyltransferase</fullName>
    </submittedName>
</protein>
<accession>A0ABW3DQW6</accession>
<dbReference type="Proteomes" id="UP001597024">
    <property type="component" value="Unassembled WGS sequence"/>
</dbReference>
<evidence type="ECO:0000313" key="1">
    <source>
        <dbReference type="EMBL" id="MFD0886260.1"/>
    </source>
</evidence>
<evidence type="ECO:0000313" key="2">
    <source>
        <dbReference type="Proteomes" id="UP001597024"/>
    </source>
</evidence>
<comment type="caution">
    <text evidence="1">The sequence shown here is derived from an EMBL/GenBank/DDBJ whole genome shotgun (WGS) entry which is preliminary data.</text>
</comment>
<reference evidence="2" key="1">
    <citation type="journal article" date="2019" name="Int. J. Syst. Evol. Microbiol.">
        <title>The Global Catalogue of Microorganisms (GCM) 10K type strain sequencing project: providing services to taxonomists for standard genome sequencing and annotation.</title>
        <authorList>
            <consortium name="The Broad Institute Genomics Platform"/>
            <consortium name="The Broad Institute Genome Sequencing Center for Infectious Disease"/>
            <person name="Wu L."/>
            <person name="Ma J."/>
        </authorList>
    </citation>
    <scope>NUCLEOTIDE SEQUENCE [LARGE SCALE GENOMIC DNA]</scope>
    <source>
        <strain evidence="2">CCUG 62974</strain>
    </source>
</reference>
<sequence length="88" mass="9559">MRWTFTSDPEVCAGAAEPWLSRDPVRNTIPLTMLRAVREGLWGEDPLMGWATDHGGEVVAVALHAPPQLLVLADMPAEAVRELATALI</sequence>
<keyword evidence="2" id="KW-1185">Reference proteome</keyword>
<dbReference type="EMBL" id="JBHTHX010000557">
    <property type="protein sequence ID" value="MFD0886260.1"/>
    <property type="molecule type" value="Genomic_DNA"/>
</dbReference>
<feature type="non-terminal residue" evidence="1">
    <location>
        <position position="88"/>
    </location>
</feature>
<proteinExistence type="predicted"/>
<organism evidence="1 2">
    <name type="scientific">Streptosporangium algeriense</name>
    <dbReference type="NCBI Taxonomy" id="1682748"/>
    <lineage>
        <taxon>Bacteria</taxon>
        <taxon>Bacillati</taxon>
        <taxon>Actinomycetota</taxon>
        <taxon>Actinomycetes</taxon>
        <taxon>Streptosporangiales</taxon>
        <taxon>Streptosporangiaceae</taxon>
        <taxon>Streptosporangium</taxon>
    </lineage>
</organism>
<name>A0ABW3DQW6_9ACTN</name>
<gene>
    <name evidence="1" type="ORF">ACFQ08_17070</name>
</gene>